<dbReference type="GO" id="GO:0005886">
    <property type="term" value="C:plasma membrane"/>
    <property type="evidence" value="ECO:0007669"/>
    <property type="project" value="UniProtKB-SubCell"/>
</dbReference>
<evidence type="ECO:0000256" key="3">
    <source>
        <dbReference type="ARBA" id="ARBA00022475"/>
    </source>
</evidence>
<keyword evidence="5 12" id="KW-0812">Transmembrane</keyword>
<evidence type="ECO:0000256" key="11">
    <source>
        <dbReference type="ARBA" id="ARBA00072251"/>
    </source>
</evidence>
<keyword evidence="15" id="KW-1185">Reference proteome</keyword>
<dbReference type="InterPro" id="IPR050366">
    <property type="entry name" value="BP-dependent_transpt_permease"/>
</dbReference>
<dbReference type="InterPro" id="IPR000515">
    <property type="entry name" value="MetI-like"/>
</dbReference>
<feature type="transmembrane region" description="Helical" evidence="12">
    <location>
        <begin position="102"/>
        <end position="123"/>
    </location>
</feature>
<evidence type="ECO:0000256" key="8">
    <source>
        <dbReference type="ARBA" id="ARBA00022989"/>
    </source>
</evidence>
<feature type="transmembrane region" description="Helical" evidence="12">
    <location>
        <begin position="135"/>
        <end position="156"/>
    </location>
</feature>
<evidence type="ECO:0000256" key="1">
    <source>
        <dbReference type="ARBA" id="ARBA00004429"/>
    </source>
</evidence>
<evidence type="ECO:0000256" key="9">
    <source>
        <dbReference type="ARBA" id="ARBA00023136"/>
    </source>
</evidence>
<proteinExistence type="inferred from homology"/>
<comment type="subcellular location">
    <subcellularLocation>
        <location evidence="1">Cell inner membrane</location>
        <topology evidence="1">Multi-pass membrane protein</topology>
    </subcellularLocation>
    <subcellularLocation>
        <location evidence="12">Cell membrane</location>
        <topology evidence="12">Multi-pass membrane protein</topology>
    </subcellularLocation>
</comment>
<protein>
    <recommendedName>
        <fullName evidence="11">Oligopeptide transport system permease protein OppC</fullName>
    </recommendedName>
</protein>
<name>A0A7Z0D1H9_9MICO</name>
<gene>
    <name evidence="14" type="ORF">BJY26_001364</name>
</gene>
<evidence type="ECO:0000313" key="15">
    <source>
        <dbReference type="Proteomes" id="UP000539111"/>
    </source>
</evidence>
<evidence type="ECO:0000256" key="2">
    <source>
        <dbReference type="ARBA" id="ARBA00022448"/>
    </source>
</evidence>
<dbReference type="SUPFAM" id="SSF161098">
    <property type="entry name" value="MetI-like"/>
    <property type="match status" value="1"/>
</dbReference>
<evidence type="ECO:0000256" key="12">
    <source>
        <dbReference type="RuleBase" id="RU363032"/>
    </source>
</evidence>
<evidence type="ECO:0000256" key="10">
    <source>
        <dbReference type="ARBA" id="ARBA00024202"/>
    </source>
</evidence>
<dbReference type="InterPro" id="IPR025966">
    <property type="entry name" value="OppC_N"/>
</dbReference>
<comment type="similarity">
    <text evidence="10">Belongs to the binding-protein-dependent transport system permease family. OppBC subfamily.</text>
</comment>
<dbReference type="Proteomes" id="UP000539111">
    <property type="component" value="Unassembled WGS sequence"/>
</dbReference>
<dbReference type="AlphaFoldDB" id="A0A7Z0D1H9"/>
<feature type="transmembrane region" description="Helical" evidence="12">
    <location>
        <begin position="268"/>
        <end position="288"/>
    </location>
</feature>
<feature type="transmembrane region" description="Helical" evidence="12">
    <location>
        <begin position="162"/>
        <end position="181"/>
    </location>
</feature>
<keyword evidence="4" id="KW-0997">Cell inner membrane</keyword>
<evidence type="ECO:0000256" key="7">
    <source>
        <dbReference type="ARBA" id="ARBA00022927"/>
    </source>
</evidence>
<feature type="domain" description="ABC transmembrane type-1" evidence="13">
    <location>
        <begin position="100"/>
        <end position="288"/>
    </location>
</feature>
<keyword evidence="6" id="KW-0571">Peptide transport</keyword>
<dbReference type="GO" id="GO:0015031">
    <property type="term" value="P:protein transport"/>
    <property type="evidence" value="ECO:0007669"/>
    <property type="project" value="UniProtKB-KW"/>
</dbReference>
<dbReference type="Pfam" id="PF12911">
    <property type="entry name" value="OppC_N"/>
    <property type="match status" value="1"/>
</dbReference>
<dbReference type="RefSeq" id="WP_179426788.1">
    <property type="nucleotide sequence ID" value="NZ_JACBZP010000001.1"/>
</dbReference>
<dbReference type="CDD" id="cd06261">
    <property type="entry name" value="TM_PBP2"/>
    <property type="match status" value="1"/>
</dbReference>
<dbReference type="EMBL" id="JACBZP010000001">
    <property type="protein sequence ID" value="NYI67058.1"/>
    <property type="molecule type" value="Genomic_DNA"/>
</dbReference>
<dbReference type="GO" id="GO:0055085">
    <property type="term" value="P:transmembrane transport"/>
    <property type="evidence" value="ECO:0007669"/>
    <property type="project" value="InterPro"/>
</dbReference>
<sequence>MSFTKPPVDGGPATEPIAAPVSRVPAVVRRFLGRKISVISLAVFVAILLFAFVGPHFWKYSFDVYTPDNSQPPSLNHPFGTDSTGYDTLAQVMRGTQRSVQIALFVALVATAVGSVIGAVSGYYGKIVDAVTMRFVDLVLMFPSIAVAAVLAHQSLGSKTTWLTIGLVLALLAWPIVARLVRSTALQLAKQEFVLAARGAGASDLSIIVRHIIPNSMGTITVAVTVLTATAILSETSLSYLGFGVQPPDTSLGLLVAGAQSAVVTRPWIFYFPGIFIILVALTASFIGDGLRAALDPRQGSGGQN</sequence>
<evidence type="ECO:0000259" key="13">
    <source>
        <dbReference type="PROSITE" id="PS50928"/>
    </source>
</evidence>
<organism evidence="14 15">
    <name type="scientific">Spelaeicoccus albus</name>
    <dbReference type="NCBI Taxonomy" id="1280376"/>
    <lineage>
        <taxon>Bacteria</taxon>
        <taxon>Bacillati</taxon>
        <taxon>Actinomycetota</taxon>
        <taxon>Actinomycetes</taxon>
        <taxon>Micrococcales</taxon>
        <taxon>Brevibacteriaceae</taxon>
        <taxon>Spelaeicoccus</taxon>
    </lineage>
</organism>
<comment type="caution">
    <text evidence="14">The sequence shown here is derived from an EMBL/GenBank/DDBJ whole genome shotgun (WGS) entry which is preliminary data.</text>
</comment>
<keyword evidence="2 12" id="KW-0813">Transport</keyword>
<dbReference type="InterPro" id="IPR035906">
    <property type="entry name" value="MetI-like_sf"/>
</dbReference>
<keyword evidence="3" id="KW-1003">Cell membrane</keyword>
<evidence type="ECO:0000256" key="4">
    <source>
        <dbReference type="ARBA" id="ARBA00022519"/>
    </source>
</evidence>
<reference evidence="14 15" key="1">
    <citation type="submission" date="2020-07" db="EMBL/GenBank/DDBJ databases">
        <title>Sequencing the genomes of 1000 actinobacteria strains.</title>
        <authorList>
            <person name="Klenk H.-P."/>
        </authorList>
    </citation>
    <scope>NUCLEOTIDE SEQUENCE [LARGE SCALE GENOMIC DNA]</scope>
    <source>
        <strain evidence="14 15">DSM 26341</strain>
    </source>
</reference>
<dbReference type="PANTHER" id="PTHR43386">
    <property type="entry name" value="OLIGOPEPTIDE TRANSPORT SYSTEM PERMEASE PROTEIN APPC"/>
    <property type="match status" value="1"/>
</dbReference>
<dbReference type="Pfam" id="PF00528">
    <property type="entry name" value="BPD_transp_1"/>
    <property type="match status" value="1"/>
</dbReference>
<keyword evidence="8 12" id="KW-1133">Transmembrane helix</keyword>
<evidence type="ECO:0000256" key="6">
    <source>
        <dbReference type="ARBA" id="ARBA00022856"/>
    </source>
</evidence>
<dbReference type="PROSITE" id="PS50928">
    <property type="entry name" value="ABC_TM1"/>
    <property type="match status" value="1"/>
</dbReference>
<keyword evidence="9 12" id="KW-0472">Membrane</keyword>
<dbReference type="Gene3D" id="1.10.3720.10">
    <property type="entry name" value="MetI-like"/>
    <property type="match status" value="1"/>
</dbReference>
<evidence type="ECO:0000256" key="5">
    <source>
        <dbReference type="ARBA" id="ARBA00022692"/>
    </source>
</evidence>
<dbReference type="PANTHER" id="PTHR43386:SF2">
    <property type="entry name" value="OLIGOPEPTIDE TRANSPORT SYSTEM PERMEASE PROTEIN OPPC"/>
    <property type="match status" value="1"/>
</dbReference>
<feature type="transmembrane region" description="Helical" evidence="12">
    <location>
        <begin position="38"/>
        <end position="58"/>
    </location>
</feature>
<dbReference type="GO" id="GO:0015833">
    <property type="term" value="P:peptide transport"/>
    <property type="evidence" value="ECO:0007669"/>
    <property type="project" value="UniProtKB-KW"/>
</dbReference>
<keyword evidence="7" id="KW-0653">Protein transport</keyword>
<evidence type="ECO:0000313" key="14">
    <source>
        <dbReference type="EMBL" id="NYI67058.1"/>
    </source>
</evidence>
<accession>A0A7Z0D1H9</accession>
<feature type="transmembrane region" description="Helical" evidence="12">
    <location>
        <begin position="220"/>
        <end position="243"/>
    </location>
</feature>